<dbReference type="AlphaFoldDB" id="A0A414J3A1"/>
<dbReference type="InterPro" id="IPR019897">
    <property type="entry name" value="RidA_CS"/>
</dbReference>
<dbReference type="Gene3D" id="3.30.1330.40">
    <property type="entry name" value="RutC-like"/>
    <property type="match status" value="1"/>
</dbReference>
<evidence type="ECO:0000256" key="1">
    <source>
        <dbReference type="ARBA" id="ARBA00010552"/>
    </source>
</evidence>
<dbReference type="InterPro" id="IPR035959">
    <property type="entry name" value="RutC-like_sf"/>
</dbReference>
<reference evidence="2 3" key="1">
    <citation type="submission" date="2018-08" db="EMBL/GenBank/DDBJ databases">
        <title>A genome reference for cultivated species of the human gut microbiota.</title>
        <authorList>
            <person name="Zou Y."/>
            <person name="Xue W."/>
            <person name="Luo G."/>
        </authorList>
    </citation>
    <scope>NUCLEOTIDE SEQUENCE [LARGE SCALE GENOMIC DNA]</scope>
    <source>
        <strain evidence="2 3">AM28-23</strain>
    </source>
</reference>
<organism evidence="2 3">
    <name type="scientific">Blautia obeum</name>
    <dbReference type="NCBI Taxonomy" id="40520"/>
    <lineage>
        <taxon>Bacteria</taxon>
        <taxon>Bacillati</taxon>
        <taxon>Bacillota</taxon>
        <taxon>Clostridia</taxon>
        <taxon>Lachnospirales</taxon>
        <taxon>Lachnospiraceae</taxon>
        <taxon>Blautia</taxon>
    </lineage>
</organism>
<comment type="caution">
    <text evidence="2">The sequence shown here is derived from an EMBL/GenBank/DDBJ whole genome shotgun (WGS) entry which is preliminary data.</text>
</comment>
<dbReference type="SUPFAM" id="SSF55298">
    <property type="entry name" value="YjgF-like"/>
    <property type="match status" value="1"/>
</dbReference>
<dbReference type="PANTHER" id="PTHR11803">
    <property type="entry name" value="2-IMINOBUTANOATE/2-IMINOPROPANOATE DEAMINASE RIDA"/>
    <property type="match status" value="1"/>
</dbReference>
<dbReference type="Proteomes" id="UP000283745">
    <property type="component" value="Unassembled WGS sequence"/>
</dbReference>
<dbReference type="InterPro" id="IPR006175">
    <property type="entry name" value="YjgF/YER057c/UK114"/>
</dbReference>
<gene>
    <name evidence="2" type="ORF">DW740_12740</name>
</gene>
<accession>A0A414J3A1</accession>
<dbReference type="PROSITE" id="PS01094">
    <property type="entry name" value="UPF0076"/>
    <property type="match status" value="1"/>
</dbReference>
<evidence type="ECO:0000313" key="2">
    <source>
        <dbReference type="EMBL" id="RHE38869.1"/>
    </source>
</evidence>
<protein>
    <submittedName>
        <fullName evidence="2">RidA family protein</fullName>
    </submittedName>
</protein>
<proteinExistence type="inferred from homology"/>
<comment type="similarity">
    <text evidence="1">Belongs to the RutC family.</text>
</comment>
<name>A0A414J3A1_9FIRM</name>
<dbReference type="EMBL" id="QSKF01000010">
    <property type="protein sequence ID" value="RHE38869.1"/>
    <property type="molecule type" value="Genomic_DNA"/>
</dbReference>
<dbReference type="Pfam" id="PF01042">
    <property type="entry name" value="Ribonuc_L-PSP"/>
    <property type="match status" value="1"/>
</dbReference>
<dbReference type="FunFam" id="3.30.1330.40:FF:000001">
    <property type="entry name" value="L-PSP family endoribonuclease"/>
    <property type="match status" value="1"/>
</dbReference>
<dbReference type="InterPro" id="IPR006056">
    <property type="entry name" value="RidA"/>
</dbReference>
<evidence type="ECO:0000313" key="3">
    <source>
        <dbReference type="Proteomes" id="UP000283745"/>
    </source>
</evidence>
<dbReference type="GO" id="GO:0005829">
    <property type="term" value="C:cytosol"/>
    <property type="evidence" value="ECO:0007669"/>
    <property type="project" value="TreeGrafter"/>
</dbReference>
<dbReference type="CDD" id="cd00448">
    <property type="entry name" value="YjgF_YER057c_UK114_family"/>
    <property type="match status" value="1"/>
</dbReference>
<dbReference type="GO" id="GO:0019239">
    <property type="term" value="F:deaminase activity"/>
    <property type="evidence" value="ECO:0007669"/>
    <property type="project" value="TreeGrafter"/>
</dbReference>
<dbReference type="NCBIfam" id="TIGR00004">
    <property type="entry name" value="Rid family detoxifying hydrolase"/>
    <property type="match status" value="1"/>
</dbReference>
<sequence>MKEKIESMKAPAAIGPYSQAVNNGGLVFVSGQLPIDCETGEFVSDDVSDQTRQSLENIKSILADVGYGMDRILKTTVYLQDMNDFSAMNQVYETYFTAPYPARAAFQVAKLPKGAKVEIEAVAM</sequence>
<dbReference type="PANTHER" id="PTHR11803:SF39">
    <property type="entry name" value="2-IMINOBUTANOATE_2-IMINOPROPANOATE DEAMINASE"/>
    <property type="match status" value="1"/>
</dbReference>
<dbReference type="RefSeq" id="WP_118050547.1">
    <property type="nucleotide sequence ID" value="NZ_CABJFK010000010.1"/>
</dbReference>